<keyword evidence="11 15" id="KW-0460">Magnesium</keyword>
<dbReference type="UniPathway" id="UPA00109">
    <property type="reaction ID" value="UER00188"/>
</dbReference>
<comment type="cofactor">
    <cofactor evidence="1">
        <name>Mg(2+)</name>
        <dbReference type="ChEBI" id="CHEBI:18420"/>
    </cofactor>
</comment>
<feature type="domain" description="Pyruvate kinase C-terminal" evidence="18">
    <location>
        <begin position="392"/>
        <end position="444"/>
    </location>
</feature>
<comment type="cofactor">
    <cofactor evidence="2">
        <name>K(+)</name>
        <dbReference type="ChEBI" id="CHEBI:29103"/>
    </cofactor>
</comment>
<dbReference type="EC" id="2.7.1.40" evidence="5 15"/>
<dbReference type="FunFam" id="2.40.33.10:FF:000001">
    <property type="entry name" value="Pyruvate kinase"/>
    <property type="match status" value="1"/>
</dbReference>
<dbReference type="FunFam" id="3.20.20.60:FF:000001">
    <property type="entry name" value="Pyruvate kinase"/>
    <property type="match status" value="1"/>
</dbReference>
<dbReference type="CDD" id="cd00288">
    <property type="entry name" value="Pyruvate_Kinase"/>
    <property type="match status" value="1"/>
</dbReference>
<evidence type="ECO:0000256" key="7">
    <source>
        <dbReference type="ARBA" id="ARBA00022723"/>
    </source>
</evidence>
<evidence type="ECO:0000256" key="14">
    <source>
        <dbReference type="ARBA" id="ARBA00048152"/>
    </source>
</evidence>
<dbReference type="InterPro" id="IPR018209">
    <property type="entry name" value="Pyrv_Knase_AS"/>
</dbReference>
<dbReference type="SUPFAM" id="SSF50800">
    <property type="entry name" value="PK beta-barrel domain-like"/>
    <property type="match status" value="1"/>
</dbReference>
<dbReference type="PROSITE" id="PS00110">
    <property type="entry name" value="PYRUVATE_KINASE"/>
    <property type="match status" value="1"/>
</dbReference>
<dbReference type="InterPro" id="IPR015795">
    <property type="entry name" value="Pyrv_Knase_C"/>
</dbReference>
<dbReference type="EMBL" id="VIBQ01000009">
    <property type="protein sequence ID" value="KAB8336845.1"/>
    <property type="molecule type" value="Genomic_DNA"/>
</dbReference>
<evidence type="ECO:0000256" key="12">
    <source>
        <dbReference type="ARBA" id="ARBA00023152"/>
    </source>
</evidence>
<evidence type="ECO:0000256" key="6">
    <source>
        <dbReference type="ARBA" id="ARBA00022679"/>
    </source>
</evidence>
<keyword evidence="9 15" id="KW-0418">Kinase</keyword>
<dbReference type="InterPro" id="IPR011037">
    <property type="entry name" value="Pyrv_Knase-like_insert_dom_sf"/>
</dbReference>
<dbReference type="GO" id="GO:0006950">
    <property type="term" value="P:response to stress"/>
    <property type="evidence" value="ECO:0007669"/>
    <property type="project" value="UniProtKB-ARBA"/>
</dbReference>
<keyword evidence="20" id="KW-1185">Reference proteome</keyword>
<feature type="region of interest" description="Disordered" evidence="16">
    <location>
        <begin position="472"/>
        <end position="501"/>
    </location>
</feature>
<dbReference type="GO" id="GO:0005524">
    <property type="term" value="F:ATP binding"/>
    <property type="evidence" value="ECO:0007669"/>
    <property type="project" value="UniProtKB-KW"/>
</dbReference>
<keyword evidence="12 15" id="KW-0324">Glycolysis</keyword>
<evidence type="ECO:0000256" key="3">
    <source>
        <dbReference type="ARBA" id="ARBA00004997"/>
    </source>
</evidence>
<dbReference type="InterPro" id="IPR015813">
    <property type="entry name" value="Pyrv/PenolPyrv_kinase-like_dom"/>
</dbReference>
<evidence type="ECO:0000256" key="15">
    <source>
        <dbReference type="RuleBase" id="RU000504"/>
    </source>
</evidence>
<dbReference type="GO" id="GO:0030955">
    <property type="term" value="F:potassium ion binding"/>
    <property type="evidence" value="ECO:0007669"/>
    <property type="project" value="InterPro"/>
</dbReference>
<comment type="similarity">
    <text evidence="4 15">Belongs to the pyruvate kinase family.</text>
</comment>
<dbReference type="Proteomes" id="UP000327013">
    <property type="component" value="Unassembled WGS sequence"/>
</dbReference>
<evidence type="ECO:0000259" key="17">
    <source>
        <dbReference type="Pfam" id="PF00224"/>
    </source>
</evidence>
<dbReference type="Pfam" id="PF00224">
    <property type="entry name" value="PK"/>
    <property type="match status" value="1"/>
</dbReference>
<accession>A0A5N6KP28</accession>
<evidence type="ECO:0000256" key="4">
    <source>
        <dbReference type="ARBA" id="ARBA00008663"/>
    </source>
</evidence>
<evidence type="ECO:0000256" key="1">
    <source>
        <dbReference type="ARBA" id="ARBA00001946"/>
    </source>
</evidence>
<keyword evidence="13" id="KW-0670">Pyruvate</keyword>
<keyword evidence="6 15" id="KW-0808">Transferase</keyword>
<name>A0A5N6KP28_9ROSI</name>
<dbReference type="SUPFAM" id="SSF52935">
    <property type="entry name" value="PK C-terminal domain-like"/>
    <property type="match status" value="1"/>
</dbReference>
<protein>
    <recommendedName>
        <fullName evidence="5 15">Pyruvate kinase</fullName>
        <ecNumber evidence="5 15">2.7.1.40</ecNumber>
    </recommendedName>
</protein>
<dbReference type="InterPro" id="IPR036918">
    <property type="entry name" value="Pyrv_Knase_C_sf"/>
</dbReference>
<gene>
    <name evidence="19" type="ORF">FH972_021153</name>
</gene>
<keyword evidence="10" id="KW-0067">ATP-binding</keyword>
<evidence type="ECO:0000256" key="9">
    <source>
        <dbReference type="ARBA" id="ARBA00022777"/>
    </source>
</evidence>
<dbReference type="PRINTS" id="PR01050">
    <property type="entry name" value="PYRUVTKNASE"/>
</dbReference>
<evidence type="ECO:0000256" key="16">
    <source>
        <dbReference type="SAM" id="MobiDB-lite"/>
    </source>
</evidence>
<comment type="pathway">
    <text evidence="3 15">Carbohydrate degradation; glycolysis; pyruvate from D-glyceraldehyde 3-phosphate: step 5/5.</text>
</comment>
<evidence type="ECO:0000259" key="18">
    <source>
        <dbReference type="Pfam" id="PF02887"/>
    </source>
</evidence>
<dbReference type="InterPro" id="IPR040442">
    <property type="entry name" value="Pyrv_kinase-like_dom_sf"/>
</dbReference>
<proteinExistence type="inferred from homology"/>
<feature type="compositionally biased region" description="Low complexity" evidence="16">
    <location>
        <begin position="472"/>
        <end position="491"/>
    </location>
</feature>
<organism evidence="19 20">
    <name type="scientific">Carpinus fangiana</name>
    <dbReference type="NCBI Taxonomy" id="176857"/>
    <lineage>
        <taxon>Eukaryota</taxon>
        <taxon>Viridiplantae</taxon>
        <taxon>Streptophyta</taxon>
        <taxon>Embryophyta</taxon>
        <taxon>Tracheophyta</taxon>
        <taxon>Spermatophyta</taxon>
        <taxon>Magnoliopsida</taxon>
        <taxon>eudicotyledons</taxon>
        <taxon>Gunneridae</taxon>
        <taxon>Pentapetalae</taxon>
        <taxon>rosids</taxon>
        <taxon>fabids</taxon>
        <taxon>Fagales</taxon>
        <taxon>Betulaceae</taxon>
        <taxon>Carpinus</taxon>
    </lineage>
</organism>
<evidence type="ECO:0000256" key="8">
    <source>
        <dbReference type="ARBA" id="ARBA00022741"/>
    </source>
</evidence>
<feature type="domain" description="Pyruvate kinase barrel" evidence="17">
    <location>
        <begin position="31"/>
        <end position="357"/>
    </location>
</feature>
<evidence type="ECO:0000313" key="20">
    <source>
        <dbReference type="Proteomes" id="UP000327013"/>
    </source>
</evidence>
<dbReference type="GO" id="GO:0016301">
    <property type="term" value="F:kinase activity"/>
    <property type="evidence" value="ECO:0007669"/>
    <property type="project" value="UniProtKB-KW"/>
</dbReference>
<dbReference type="GO" id="GO:0004743">
    <property type="term" value="F:pyruvate kinase activity"/>
    <property type="evidence" value="ECO:0007669"/>
    <property type="project" value="UniProtKB-EC"/>
</dbReference>
<dbReference type="Gene3D" id="2.40.33.10">
    <property type="entry name" value="PK beta-barrel domain-like"/>
    <property type="match status" value="1"/>
</dbReference>
<dbReference type="NCBIfam" id="TIGR01064">
    <property type="entry name" value="pyruv_kin"/>
    <property type="match status" value="1"/>
</dbReference>
<dbReference type="Gene3D" id="3.20.20.60">
    <property type="entry name" value="Phosphoenolpyruvate-binding domains"/>
    <property type="match status" value="1"/>
</dbReference>
<dbReference type="Gene3D" id="3.40.1380.20">
    <property type="entry name" value="Pyruvate kinase, C-terminal domain"/>
    <property type="match status" value="1"/>
</dbReference>
<evidence type="ECO:0000256" key="2">
    <source>
        <dbReference type="ARBA" id="ARBA00001958"/>
    </source>
</evidence>
<comment type="catalytic activity">
    <reaction evidence="14 15">
        <text>pyruvate + ATP = phosphoenolpyruvate + ADP + H(+)</text>
        <dbReference type="Rhea" id="RHEA:18157"/>
        <dbReference type="ChEBI" id="CHEBI:15361"/>
        <dbReference type="ChEBI" id="CHEBI:15378"/>
        <dbReference type="ChEBI" id="CHEBI:30616"/>
        <dbReference type="ChEBI" id="CHEBI:58702"/>
        <dbReference type="ChEBI" id="CHEBI:456216"/>
        <dbReference type="EC" id="2.7.1.40"/>
    </reaction>
</comment>
<dbReference type="SUPFAM" id="SSF51621">
    <property type="entry name" value="Phosphoenolpyruvate/pyruvate domain"/>
    <property type="match status" value="1"/>
</dbReference>
<evidence type="ECO:0000256" key="5">
    <source>
        <dbReference type="ARBA" id="ARBA00012142"/>
    </source>
</evidence>
<sequence>MANALDHLGRRTRVEWLSGLNTEYMPPRNHRRTSIICTIGPKTNSAEKINMLRRAGLNIVRMNFSHGSYEYHQSVIDHAREAERTQPGRPVAIALDTKGPEIRTGNTVGDADIPIKEGTLLNISTDEKYRTASDDKNMFVDYKNITKMIQAGRIIYVDDGVLSFEVVQVVDDQTLKVRCMNNGKISSRKGVNLPKTDVDLPALSEKDQADLQFGVKNKVDMVFASFIRSGNDIKAIRKCLGEEGKEIQIIAKIENQQGVNNFDEILKETDGVMVARGDLGIEIPPAQVFIAQKMMITKCNLAGKPVICATQMLESMTYNPRPTRAEVSDVGNAVLDGADCVMLSGETAKGDYPKESVTIMHETCLLAEIAIPYVSAFDELRSLTPRPVPTTETCAMAAVSASLEQNAGAILVLTTSGNTARLVSKYRPVCPIIMVTRNARAARVSLYRVCTISPPSLTLPSILICTAACTPSCSTRRSPTSSSTPGRRMSTAASSGAFPTLSSSRFSTRATPSSVCRDGAAAWATPTPYVSYPPSPMTWVWMRILELVTDPARIAYRRMAGQKQLGSSWAGLAYCAHLTLGSRHAPTHVAV</sequence>
<dbReference type="Pfam" id="PF02887">
    <property type="entry name" value="PK_C"/>
    <property type="match status" value="1"/>
</dbReference>
<evidence type="ECO:0000256" key="10">
    <source>
        <dbReference type="ARBA" id="ARBA00022840"/>
    </source>
</evidence>
<keyword evidence="7" id="KW-0479">Metal-binding</keyword>
<evidence type="ECO:0000313" key="19">
    <source>
        <dbReference type="EMBL" id="KAB8336845.1"/>
    </source>
</evidence>
<evidence type="ECO:0000256" key="13">
    <source>
        <dbReference type="ARBA" id="ARBA00023317"/>
    </source>
</evidence>
<reference evidence="19 20" key="1">
    <citation type="submission" date="2019-06" db="EMBL/GenBank/DDBJ databases">
        <title>A chromosomal-level reference genome of Carpinus fangiana (Coryloideae, Betulaceae).</title>
        <authorList>
            <person name="Yang X."/>
            <person name="Wang Z."/>
            <person name="Zhang L."/>
            <person name="Hao G."/>
            <person name="Liu J."/>
            <person name="Yang Y."/>
        </authorList>
    </citation>
    <scope>NUCLEOTIDE SEQUENCE [LARGE SCALE GENOMIC DNA]</scope>
    <source>
        <strain evidence="19">Cfa_2016G</strain>
        <tissue evidence="19">Leaf</tissue>
    </source>
</reference>
<dbReference type="NCBIfam" id="NF004491">
    <property type="entry name" value="PRK05826.1"/>
    <property type="match status" value="1"/>
</dbReference>
<dbReference type="InterPro" id="IPR015793">
    <property type="entry name" value="Pyrv_Knase_brl"/>
</dbReference>
<dbReference type="InterPro" id="IPR001697">
    <property type="entry name" value="Pyr_Knase"/>
</dbReference>
<dbReference type="AlphaFoldDB" id="A0A5N6KP28"/>
<dbReference type="InterPro" id="IPR015806">
    <property type="entry name" value="Pyrv_Knase_insert_dom_sf"/>
</dbReference>
<evidence type="ECO:0000256" key="11">
    <source>
        <dbReference type="ARBA" id="ARBA00022842"/>
    </source>
</evidence>
<dbReference type="OrthoDB" id="108365at2759"/>
<dbReference type="PANTHER" id="PTHR11817">
    <property type="entry name" value="PYRUVATE KINASE"/>
    <property type="match status" value="1"/>
</dbReference>
<keyword evidence="8" id="KW-0547">Nucleotide-binding</keyword>
<dbReference type="GO" id="GO:0000287">
    <property type="term" value="F:magnesium ion binding"/>
    <property type="evidence" value="ECO:0007669"/>
    <property type="project" value="InterPro"/>
</dbReference>
<comment type="caution">
    <text evidence="19">The sequence shown here is derived from an EMBL/GenBank/DDBJ whole genome shotgun (WGS) entry which is preliminary data.</text>
</comment>